<reference evidence="9 10" key="1">
    <citation type="submission" date="2020-03" db="EMBL/GenBank/DDBJ databases">
        <title>Genome Sequence of industrial isolate, B5A.</title>
        <authorList>
            <person name="Sharma S."/>
            <person name="Patil P.B."/>
            <person name="Korpole S."/>
        </authorList>
    </citation>
    <scope>NUCLEOTIDE SEQUENCE [LARGE SCALE GENOMIC DNA]</scope>
    <source>
        <strain evidence="9 10">PI-S10-B5A</strain>
    </source>
</reference>
<evidence type="ECO:0000256" key="6">
    <source>
        <dbReference type="PROSITE-ProRule" id="PRU01373"/>
    </source>
</evidence>
<gene>
    <name evidence="9" type="ORF">G9470_00015</name>
</gene>
<dbReference type="PROSITE" id="PS52029">
    <property type="entry name" value="LD_TPASE"/>
    <property type="match status" value="1"/>
</dbReference>
<dbReference type="Gene3D" id="2.40.440.10">
    <property type="entry name" value="L,D-transpeptidase catalytic domain-like"/>
    <property type="match status" value="1"/>
</dbReference>
<dbReference type="Proteomes" id="UP000539052">
    <property type="component" value="Unassembled WGS sequence"/>
</dbReference>
<dbReference type="InterPro" id="IPR038063">
    <property type="entry name" value="Transpep_catalytic_dom"/>
</dbReference>
<dbReference type="SUPFAM" id="SSF141523">
    <property type="entry name" value="L,D-transpeptidase catalytic domain-like"/>
    <property type="match status" value="1"/>
</dbReference>
<evidence type="ECO:0000256" key="3">
    <source>
        <dbReference type="ARBA" id="ARBA00022960"/>
    </source>
</evidence>
<keyword evidence="10" id="KW-1185">Reference proteome</keyword>
<keyword evidence="4 6" id="KW-0573">Peptidoglycan synthesis</keyword>
<keyword evidence="5 6" id="KW-0961">Cell wall biogenesis/degradation</keyword>
<evidence type="ECO:0000256" key="1">
    <source>
        <dbReference type="ARBA" id="ARBA00004752"/>
    </source>
</evidence>
<feature type="signal peptide" evidence="7">
    <location>
        <begin position="1"/>
        <end position="33"/>
    </location>
</feature>
<feature type="chain" id="PRO_5045657660" evidence="7">
    <location>
        <begin position="34"/>
        <end position="205"/>
    </location>
</feature>
<keyword evidence="7" id="KW-0732">Signal</keyword>
<proteinExistence type="predicted"/>
<comment type="pathway">
    <text evidence="1 6">Cell wall biogenesis; peptidoglycan biosynthesis.</text>
</comment>
<accession>A0ABX1VPK9</accession>
<evidence type="ECO:0000256" key="2">
    <source>
        <dbReference type="ARBA" id="ARBA00022679"/>
    </source>
</evidence>
<keyword evidence="2" id="KW-0808">Transferase</keyword>
<evidence type="ECO:0000256" key="5">
    <source>
        <dbReference type="ARBA" id="ARBA00023316"/>
    </source>
</evidence>
<protein>
    <submittedName>
        <fullName evidence="9">Murein L,D-transpeptidase</fullName>
    </submittedName>
</protein>
<dbReference type="PANTHER" id="PTHR36699">
    <property type="entry name" value="LD-TRANSPEPTIDASE"/>
    <property type="match status" value="1"/>
</dbReference>
<feature type="active site" description="Nucleophile" evidence="6">
    <location>
        <position position="180"/>
    </location>
</feature>
<feature type="domain" description="L,D-TPase catalytic" evidence="8">
    <location>
        <begin position="54"/>
        <end position="204"/>
    </location>
</feature>
<feature type="active site" description="Proton donor/acceptor" evidence="6">
    <location>
        <position position="168"/>
    </location>
</feature>
<dbReference type="CDD" id="cd16913">
    <property type="entry name" value="YkuD_like"/>
    <property type="match status" value="1"/>
</dbReference>
<dbReference type="Pfam" id="PF03734">
    <property type="entry name" value="YkuD"/>
    <property type="match status" value="1"/>
</dbReference>
<sequence length="205" mass="21602">MVVNVRMSKKIRKVFLGLMAIVLIALTATTGYAQEAAGPGAGGKAGNAASVNGVSIYVSKRLKILTLKQNGTLIGEYPVSIGASSSDGNKKVEGDMRTPSGQFYVCTRNDKSVAYLALGLSYPGVEDANRGFEQGIITQEQRDEIINANLNGQQPPWETALGGAIMIHGCRVPDGTTHGCVAVDNDVMDVLWSYCNLGVPVTIGP</sequence>
<evidence type="ECO:0000256" key="7">
    <source>
        <dbReference type="SAM" id="SignalP"/>
    </source>
</evidence>
<comment type="caution">
    <text evidence="9">The sequence shown here is derived from an EMBL/GenBank/DDBJ whole genome shotgun (WGS) entry which is preliminary data.</text>
</comment>
<dbReference type="PANTHER" id="PTHR36699:SF1">
    <property type="entry name" value="L,D-TRANSPEPTIDASE YAFK-RELATED"/>
    <property type="match status" value="1"/>
</dbReference>
<evidence type="ECO:0000313" key="10">
    <source>
        <dbReference type="Proteomes" id="UP000539052"/>
    </source>
</evidence>
<evidence type="ECO:0000259" key="8">
    <source>
        <dbReference type="PROSITE" id="PS52029"/>
    </source>
</evidence>
<name>A0ABX1VPK9_9FIRM</name>
<evidence type="ECO:0000256" key="4">
    <source>
        <dbReference type="ARBA" id="ARBA00022984"/>
    </source>
</evidence>
<dbReference type="EMBL" id="JAAOXG010000001">
    <property type="protein sequence ID" value="NNJ28186.1"/>
    <property type="molecule type" value="Genomic_DNA"/>
</dbReference>
<keyword evidence="3 6" id="KW-0133">Cell shape</keyword>
<organism evidence="9 10">
    <name type="scientific">Lacrimispora defluvii</name>
    <dbReference type="NCBI Taxonomy" id="2719233"/>
    <lineage>
        <taxon>Bacteria</taxon>
        <taxon>Bacillati</taxon>
        <taxon>Bacillota</taxon>
        <taxon>Clostridia</taxon>
        <taxon>Lachnospirales</taxon>
        <taxon>Lachnospiraceae</taxon>
        <taxon>Lacrimispora</taxon>
    </lineage>
</organism>
<dbReference type="InterPro" id="IPR005490">
    <property type="entry name" value="LD_TPept_cat_dom"/>
</dbReference>
<evidence type="ECO:0000313" key="9">
    <source>
        <dbReference type="EMBL" id="NNJ28186.1"/>
    </source>
</evidence>